<sequence>MFRSATPSVHATSTNLRAFLQAPSAGAHLFTTTAKPSSTKPKRRPVLDAAEPSSRKTFSPSIYEDVRPKSPETRGHRLTLTKRARTAAEQPQLNAYTLSLRLERMVAAGQLDGAIEHLQDMPLDAQNVPVWNTLIRLSLCAERYQLGFRLYNDMKRRGFVPNLRTYTTMLGHFTTVKDWDARTKLLHQVNRLHDNYLEYATKIKKDDPKSSELSTAPTRGYLRILSSAGQYQQLFDVFNAMDEEGPLAPDLTVHGAMLRAVCTRSPTSTSTPDAARAENAARAKLVWRQLLKYVERTPSARVDSYHIREMLFALSHGSPSDQIFAFDLVRDYLGLAKPGETPKEPIVQLEAHTFEEVLKLCNNSQKYRLTIHFFQQVSGSLEPTEKSIINWRHVEAVLNAHAALAMMTNDDGEASQALDTLLWVLKQWAVEGRPDRLQPTRDHFNYVLSCCQRSGNWAIAAHTFEVFTGYRAADFADGGADASGEQPHRDLPSGRPAETTMFFLSDLARTAYLSGDLAHMRHCLRIIRFIDPQWYYPHKEHSHHDDRIMMRNFVSLNDRRFYATRMAEDVVAMIDKVVSAVSEQERHTKEEDWSRTRQKAKLVVREARASTDTVTTPFLAMNPLGGERSLAATDSFVEYDMTVRRNASSRSTKR</sequence>
<dbReference type="InterPro" id="IPR002885">
    <property type="entry name" value="PPR_rpt"/>
</dbReference>
<dbReference type="PANTHER" id="PTHR47447">
    <property type="entry name" value="OS03G0856100 PROTEIN"/>
    <property type="match status" value="1"/>
</dbReference>
<evidence type="ECO:0000313" key="8">
    <source>
        <dbReference type="Proteomes" id="UP000814176"/>
    </source>
</evidence>
<gene>
    <name evidence="7" type="ORF">C8Q71DRAFT_852391</name>
</gene>
<evidence type="ECO:0000256" key="2">
    <source>
        <dbReference type="ARBA" id="ARBA00022737"/>
    </source>
</evidence>
<dbReference type="RefSeq" id="XP_047784678.1">
    <property type="nucleotide sequence ID" value="XM_047926827.1"/>
</dbReference>
<dbReference type="PROSITE" id="PS51375">
    <property type="entry name" value="PPR"/>
    <property type="match status" value="1"/>
</dbReference>
<dbReference type="Gene3D" id="1.25.40.10">
    <property type="entry name" value="Tetratricopeptide repeat domain"/>
    <property type="match status" value="2"/>
</dbReference>
<evidence type="ECO:0000256" key="5">
    <source>
        <dbReference type="PROSITE-ProRule" id="PRU00708"/>
    </source>
</evidence>
<name>A0ABQ8KXU7_9APHY</name>
<feature type="compositionally biased region" description="Basic and acidic residues" evidence="6">
    <location>
        <begin position="64"/>
        <end position="75"/>
    </location>
</feature>
<comment type="caution">
    <text evidence="7">The sequence shown here is derived from an EMBL/GenBank/DDBJ whole genome shotgun (WGS) entry which is preliminary data.</text>
</comment>
<dbReference type="PANTHER" id="PTHR47447:SF28">
    <property type="entry name" value="PENTACOTRIPEPTIDE-REPEAT REGION OF PRORP DOMAIN-CONTAINING PROTEIN"/>
    <property type="match status" value="1"/>
</dbReference>
<evidence type="ECO:0008006" key="9">
    <source>
        <dbReference type="Google" id="ProtNLM"/>
    </source>
</evidence>
<evidence type="ECO:0000256" key="3">
    <source>
        <dbReference type="ARBA" id="ARBA00044493"/>
    </source>
</evidence>
<organism evidence="7 8">
    <name type="scientific">Rhodofomes roseus</name>
    <dbReference type="NCBI Taxonomy" id="34475"/>
    <lineage>
        <taxon>Eukaryota</taxon>
        <taxon>Fungi</taxon>
        <taxon>Dikarya</taxon>
        <taxon>Basidiomycota</taxon>
        <taxon>Agaricomycotina</taxon>
        <taxon>Agaricomycetes</taxon>
        <taxon>Polyporales</taxon>
        <taxon>Rhodofomes</taxon>
    </lineage>
</organism>
<accession>A0ABQ8KXU7</accession>
<protein>
    <recommendedName>
        <fullName evidence="9">Pentatricopeptide repeat protein</fullName>
    </recommendedName>
</protein>
<comment type="function">
    <text evidence="3">Regulates mitochondrial small subunit maturation by controlling 15S rRNA 5'-end processing. Localizes to the 5' precursor of the 15S rRNA in a position that is subsequently occupied by mS47 in the mature yeast mtSSU. Uses structure and sequence-specific RNA recognition, binding to a single-stranded region of the precursor and specifically recognizing bases -6 to -1. The exchange of Ccm1 for mS47 is coupled to the irreversible removal of precursor rRNA that is accompanied by conformational changes of the mitoribosomal proteins uS5m and mS26. These conformational changes signal completion of 5'-end rRNA processing through protection of the mature 5'-end of the 15S rRNA and stabilization of mS47. The removal of the 5' precursor together with the dissociation of Ccm1 may be catalyzed by the 5'-3' exoribonuclease Pet127. Involved in the specific removal of group I introns in mitochondrial encoded transcripts.</text>
</comment>
<keyword evidence="2" id="KW-0677">Repeat</keyword>
<evidence type="ECO:0000313" key="7">
    <source>
        <dbReference type="EMBL" id="KAH9843868.1"/>
    </source>
</evidence>
<proteinExistence type="inferred from homology"/>
<dbReference type="InterPro" id="IPR011990">
    <property type="entry name" value="TPR-like_helical_dom_sf"/>
</dbReference>
<dbReference type="NCBIfam" id="TIGR00756">
    <property type="entry name" value="PPR"/>
    <property type="match status" value="1"/>
</dbReference>
<dbReference type="Pfam" id="PF13041">
    <property type="entry name" value="PPR_2"/>
    <property type="match status" value="1"/>
</dbReference>
<keyword evidence="8" id="KW-1185">Reference proteome</keyword>
<dbReference type="GeneID" id="72007559"/>
<comment type="similarity">
    <text evidence="1">Belongs to the CCM1 family.</text>
</comment>
<comment type="subunit">
    <text evidence="4">Binds to mitochondrial small subunit 15S rRNA.</text>
</comment>
<evidence type="ECO:0000256" key="4">
    <source>
        <dbReference type="ARBA" id="ARBA00044511"/>
    </source>
</evidence>
<reference evidence="7 8" key="1">
    <citation type="journal article" date="2021" name="Environ. Microbiol.">
        <title>Gene family expansions and transcriptome signatures uncover fungal adaptations to wood decay.</title>
        <authorList>
            <person name="Hage H."/>
            <person name="Miyauchi S."/>
            <person name="Viragh M."/>
            <person name="Drula E."/>
            <person name="Min B."/>
            <person name="Chaduli D."/>
            <person name="Navarro D."/>
            <person name="Favel A."/>
            <person name="Norest M."/>
            <person name="Lesage-Meessen L."/>
            <person name="Balint B."/>
            <person name="Merenyi Z."/>
            <person name="de Eugenio L."/>
            <person name="Morin E."/>
            <person name="Martinez A.T."/>
            <person name="Baldrian P."/>
            <person name="Stursova M."/>
            <person name="Martinez M.J."/>
            <person name="Novotny C."/>
            <person name="Magnuson J.K."/>
            <person name="Spatafora J.W."/>
            <person name="Maurice S."/>
            <person name="Pangilinan J."/>
            <person name="Andreopoulos W."/>
            <person name="LaButti K."/>
            <person name="Hundley H."/>
            <person name="Na H."/>
            <person name="Kuo A."/>
            <person name="Barry K."/>
            <person name="Lipzen A."/>
            <person name="Henrissat B."/>
            <person name="Riley R."/>
            <person name="Ahrendt S."/>
            <person name="Nagy L.G."/>
            <person name="Grigoriev I.V."/>
            <person name="Martin F."/>
            <person name="Rosso M.N."/>
        </authorList>
    </citation>
    <scope>NUCLEOTIDE SEQUENCE [LARGE SCALE GENOMIC DNA]</scope>
    <source>
        <strain evidence="7 8">CIRM-BRFM 1785</strain>
    </source>
</reference>
<dbReference type="EMBL" id="JADCUA010000001">
    <property type="protein sequence ID" value="KAH9843868.1"/>
    <property type="molecule type" value="Genomic_DNA"/>
</dbReference>
<dbReference type="Proteomes" id="UP000814176">
    <property type="component" value="Unassembled WGS sequence"/>
</dbReference>
<evidence type="ECO:0000256" key="6">
    <source>
        <dbReference type="SAM" id="MobiDB-lite"/>
    </source>
</evidence>
<evidence type="ECO:0000256" key="1">
    <source>
        <dbReference type="ARBA" id="ARBA00006192"/>
    </source>
</evidence>
<feature type="region of interest" description="Disordered" evidence="6">
    <location>
        <begin position="31"/>
        <end position="76"/>
    </location>
</feature>
<feature type="repeat" description="PPR" evidence="5">
    <location>
        <begin position="127"/>
        <end position="161"/>
    </location>
</feature>